<evidence type="ECO:0000256" key="2">
    <source>
        <dbReference type="ARBA" id="ARBA00004651"/>
    </source>
</evidence>
<dbReference type="Proteomes" id="UP000037269">
    <property type="component" value="Unassembled WGS sequence"/>
</dbReference>
<dbReference type="GO" id="GO:0009319">
    <property type="term" value="C:cytochrome o ubiquinol oxidase complex"/>
    <property type="evidence" value="ECO:0007669"/>
    <property type="project" value="TreeGrafter"/>
</dbReference>
<keyword evidence="7 9" id="KW-0560">Oxidoreductase</keyword>
<dbReference type="EMBL" id="FNED01000024">
    <property type="protein sequence ID" value="SDJ66156.1"/>
    <property type="molecule type" value="Genomic_DNA"/>
</dbReference>
<dbReference type="PANTHER" id="PTHR36835:SF1">
    <property type="entry name" value="CYTOCHROME BO(3) UBIQUINOL OXIDASE SUBUNIT 4"/>
    <property type="match status" value="1"/>
</dbReference>
<dbReference type="PANTHER" id="PTHR36835">
    <property type="entry name" value="CYTOCHROME BO(3) UBIQUINOL OXIDASE SUBUNIT 4"/>
    <property type="match status" value="1"/>
</dbReference>
<feature type="transmembrane region" description="Helical" evidence="9">
    <location>
        <begin position="86"/>
        <end position="109"/>
    </location>
</feature>
<evidence type="ECO:0000256" key="7">
    <source>
        <dbReference type="ARBA" id="ARBA00023002"/>
    </source>
</evidence>
<comment type="catalytic activity">
    <reaction evidence="1 9">
        <text>2 a quinol + O2 = 2 a quinone + 2 H2O</text>
        <dbReference type="Rhea" id="RHEA:55376"/>
        <dbReference type="ChEBI" id="CHEBI:15377"/>
        <dbReference type="ChEBI" id="CHEBI:15379"/>
        <dbReference type="ChEBI" id="CHEBI:24646"/>
        <dbReference type="ChEBI" id="CHEBI:132124"/>
    </reaction>
</comment>
<evidence type="ECO:0000256" key="5">
    <source>
        <dbReference type="ARBA" id="ARBA00022692"/>
    </source>
</evidence>
<dbReference type="GO" id="GO:0005886">
    <property type="term" value="C:plasma membrane"/>
    <property type="evidence" value="ECO:0007669"/>
    <property type="project" value="UniProtKB-SubCell"/>
</dbReference>
<keyword evidence="4 9" id="KW-1003">Cell membrane</keyword>
<name>A0A0D1XVR0_ANEMI</name>
<evidence type="ECO:0000256" key="4">
    <source>
        <dbReference type="ARBA" id="ARBA00022475"/>
    </source>
</evidence>
<keyword evidence="8 9" id="KW-0472">Membrane</keyword>
<dbReference type="NCBIfam" id="TIGR02901">
    <property type="entry name" value="QoxD"/>
    <property type="match status" value="1"/>
</dbReference>
<reference evidence="11 13" key="2">
    <citation type="submission" date="2016-10" db="EMBL/GenBank/DDBJ databases">
        <authorList>
            <person name="de Groot N.N."/>
        </authorList>
    </citation>
    <scope>NUCLEOTIDE SEQUENCE [LARGE SCALE GENOMIC DNA]</scope>
    <source>
        <strain evidence="11 13">DSM 2895</strain>
    </source>
</reference>
<dbReference type="GeneID" id="42308706"/>
<dbReference type="GO" id="GO:0015078">
    <property type="term" value="F:proton transmembrane transporter activity"/>
    <property type="evidence" value="ECO:0007669"/>
    <property type="project" value="TreeGrafter"/>
</dbReference>
<accession>A0A0D1XVR0</accession>
<dbReference type="RefSeq" id="WP_043065347.1">
    <property type="nucleotide sequence ID" value="NZ_BJOA01000080.1"/>
</dbReference>
<feature type="transmembrane region" description="Helical" evidence="9">
    <location>
        <begin position="25"/>
        <end position="45"/>
    </location>
</feature>
<evidence type="ECO:0000256" key="9">
    <source>
        <dbReference type="RuleBase" id="RU367153"/>
    </source>
</evidence>
<dbReference type="GO" id="GO:0016682">
    <property type="term" value="F:oxidoreductase activity, acting on diphenols and related substances as donors, oxygen as acceptor"/>
    <property type="evidence" value="ECO:0007669"/>
    <property type="project" value="UniProtKB-UniRule"/>
</dbReference>
<dbReference type="Proteomes" id="UP000182836">
    <property type="component" value="Unassembled WGS sequence"/>
</dbReference>
<evidence type="ECO:0000256" key="6">
    <source>
        <dbReference type="ARBA" id="ARBA00022989"/>
    </source>
</evidence>
<evidence type="ECO:0000313" key="10">
    <source>
        <dbReference type="EMBL" id="KON93235.1"/>
    </source>
</evidence>
<reference evidence="10 12" key="1">
    <citation type="submission" date="2015-07" db="EMBL/GenBank/DDBJ databases">
        <title>Fjat-14205 dsm 2895.</title>
        <authorList>
            <person name="Liu B."/>
            <person name="Wang J."/>
            <person name="Zhu Y."/>
            <person name="Liu G."/>
            <person name="Chen Q."/>
            <person name="Chen Z."/>
            <person name="Lan J."/>
            <person name="Che J."/>
            <person name="Ge C."/>
            <person name="Shi H."/>
            <person name="Pan Z."/>
            <person name="Liu X."/>
        </authorList>
    </citation>
    <scope>NUCLEOTIDE SEQUENCE [LARGE SCALE GENOMIC DNA]</scope>
    <source>
        <strain evidence="10 12">DSM 2895</strain>
    </source>
</reference>
<dbReference type="Pfam" id="PF03626">
    <property type="entry name" value="COX4_pro"/>
    <property type="match status" value="1"/>
</dbReference>
<dbReference type="GO" id="GO:0015990">
    <property type="term" value="P:electron transport coupled proton transport"/>
    <property type="evidence" value="ECO:0007669"/>
    <property type="project" value="TreeGrafter"/>
</dbReference>
<sequence length="114" mass="12846">MASHNNNGEQYVEEHDHHGFPWSHVIGFILSLVLTAAAFWAMLVSGLSVNVAIGVSLVLAVLQVFVQLYMFMHIRESKSAIFQKGGIYFGLFVAFTVVFGSIFVMWYVLMNHTY</sequence>
<protein>
    <recommendedName>
        <fullName evidence="9">Quinol oxidase subunit 4</fullName>
        <ecNumber evidence="9">1.10.3.-</ecNumber>
    </recommendedName>
</protein>
<feature type="transmembrane region" description="Helical" evidence="9">
    <location>
        <begin position="51"/>
        <end position="74"/>
    </location>
</feature>
<keyword evidence="6 9" id="KW-1133">Transmembrane helix</keyword>
<keyword evidence="5 9" id="KW-0812">Transmembrane</keyword>
<gene>
    <name evidence="10" type="ORF">AF333_26640</name>
    <name evidence="11" type="ORF">SAMN04487909_12431</name>
</gene>
<evidence type="ECO:0000256" key="3">
    <source>
        <dbReference type="ARBA" id="ARBA00008079"/>
    </source>
</evidence>
<dbReference type="EC" id="1.10.3.-" evidence="9"/>
<organism evidence="10 12">
    <name type="scientific">Aneurinibacillus migulanus</name>
    <name type="common">Bacillus migulanus</name>
    <dbReference type="NCBI Taxonomy" id="47500"/>
    <lineage>
        <taxon>Bacteria</taxon>
        <taxon>Bacillati</taxon>
        <taxon>Bacillota</taxon>
        <taxon>Bacilli</taxon>
        <taxon>Bacillales</taxon>
        <taxon>Paenibacillaceae</taxon>
        <taxon>Aneurinibacillus group</taxon>
        <taxon>Aneurinibacillus</taxon>
    </lineage>
</organism>
<dbReference type="STRING" id="47500.AF333_26640"/>
<keyword evidence="12" id="KW-1185">Reference proteome</keyword>
<evidence type="ECO:0000313" key="11">
    <source>
        <dbReference type="EMBL" id="SDJ66156.1"/>
    </source>
</evidence>
<dbReference type="InterPro" id="IPR014250">
    <property type="entry name" value="QoxD"/>
</dbReference>
<dbReference type="AlphaFoldDB" id="A0A0D1XVR0"/>
<dbReference type="InterPro" id="IPR005171">
    <property type="entry name" value="Cyt_c_oxidase_su4_prok"/>
</dbReference>
<evidence type="ECO:0000256" key="8">
    <source>
        <dbReference type="ARBA" id="ARBA00023136"/>
    </source>
</evidence>
<evidence type="ECO:0000256" key="1">
    <source>
        <dbReference type="ARBA" id="ARBA00000725"/>
    </source>
</evidence>
<dbReference type="GO" id="GO:0009486">
    <property type="term" value="F:cytochrome bo3 ubiquinol oxidase activity"/>
    <property type="evidence" value="ECO:0007669"/>
    <property type="project" value="TreeGrafter"/>
</dbReference>
<comment type="function">
    <text evidence="9">Catalyzes quinol oxidation with the concomitant reduction of oxygen to water.</text>
</comment>
<dbReference type="InterPro" id="IPR050968">
    <property type="entry name" value="Cytochrome_c_oxidase_bac_sub4"/>
</dbReference>
<comment type="subcellular location">
    <subcellularLocation>
        <location evidence="2 9">Cell membrane</location>
        <topology evidence="2 9">Multi-pass membrane protein</topology>
    </subcellularLocation>
</comment>
<evidence type="ECO:0000313" key="12">
    <source>
        <dbReference type="Proteomes" id="UP000037269"/>
    </source>
</evidence>
<dbReference type="PATRIC" id="fig|47500.12.peg.903"/>
<comment type="similarity">
    <text evidence="3 9">Belongs to the cytochrome c oxidase bacterial subunit 4 family.</text>
</comment>
<dbReference type="GO" id="GO:0042773">
    <property type="term" value="P:ATP synthesis coupled electron transport"/>
    <property type="evidence" value="ECO:0007669"/>
    <property type="project" value="UniProtKB-UniRule"/>
</dbReference>
<dbReference type="EMBL" id="LGUG01000005">
    <property type="protein sequence ID" value="KON93235.1"/>
    <property type="molecule type" value="Genomic_DNA"/>
</dbReference>
<evidence type="ECO:0000313" key="13">
    <source>
        <dbReference type="Proteomes" id="UP000182836"/>
    </source>
</evidence>
<proteinExistence type="inferred from homology"/>
<dbReference type="OrthoDB" id="2375888at2"/>
<dbReference type="GO" id="GO:0019646">
    <property type="term" value="P:aerobic electron transport chain"/>
    <property type="evidence" value="ECO:0007669"/>
    <property type="project" value="TreeGrafter"/>
</dbReference>